<keyword evidence="17" id="KW-1185">Reference proteome</keyword>
<dbReference type="FunFam" id="3.30.870.10:FF:000021">
    <property type="entry name" value="Cardiolipin synthase"/>
    <property type="match status" value="1"/>
</dbReference>
<dbReference type="InterPro" id="IPR027379">
    <property type="entry name" value="CLS_N"/>
</dbReference>
<keyword evidence="3 13" id="KW-0444">Lipid biosynthesis</keyword>
<evidence type="ECO:0000256" key="9">
    <source>
        <dbReference type="ARBA" id="ARBA00023136"/>
    </source>
</evidence>
<reference evidence="16 17" key="1">
    <citation type="submission" date="2016-11" db="EMBL/GenBank/DDBJ databases">
        <authorList>
            <person name="Jaros S."/>
            <person name="Januszkiewicz K."/>
            <person name="Wedrychowicz H."/>
        </authorList>
    </citation>
    <scope>NUCLEOTIDE SEQUENCE [LARGE SCALE GENOMIC DNA]</scope>
    <source>
        <strain evidence="16 17">DSM 14828</strain>
    </source>
</reference>
<keyword evidence="10 13" id="KW-0594">Phospholipid biosynthesis</keyword>
<dbReference type="InterPro" id="IPR022924">
    <property type="entry name" value="Cardiolipin_synthase"/>
</dbReference>
<dbReference type="AlphaFoldDB" id="A0A1M4X084"/>
<dbReference type="InterPro" id="IPR025202">
    <property type="entry name" value="PLD-like_dom"/>
</dbReference>
<keyword evidence="9 13" id="KW-0472">Membrane</keyword>
<dbReference type="FunFam" id="3.30.870.10:FF:000014">
    <property type="entry name" value="Cardiolipin synthase"/>
    <property type="match status" value="1"/>
</dbReference>
<dbReference type="GO" id="GO:0008808">
    <property type="term" value="F:cardiolipin synthase activity"/>
    <property type="evidence" value="ECO:0007669"/>
    <property type="project" value="UniProtKB-UniRule"/>
</dbReference>
<evidence type="ECO:0000313" key="17">
    <source>
        <dbReference type="Proteomes" id="UP000184251"/>
    </source>
</evidence>
<evidence type="ECO:0000256" key="10">
    <source>
        <dbReference type="ARBA" id="ARBA00023209"/>
    </source>
</evidence>
<feature type="active site" evidence="13">
    <location>
        <position position="223"/>
    </location>
</feature>
<evidence type="ECO:0000256" key="14">
    <source>
        <dbReference type="NCBIfam" id="TIGR04265"/>
    </source>
</evidence>
<dbReference type="SMART" id="SM00155">
    <property type="entry name" value="PLDc"/>
    <property type="match status" value="2"/>
</dbReference>
<evidence type="ECO:0000256" key="11">
    <source>
        <dbReference type="ARBA" id="ARBA00023264"/>
    </source>
</evidence>
<keyword evidence="11 13" id="KW-1208">Phospholipid metabolism</keyword>
<dbReference type="GO" id="GO:0005886">
    <property type="term" value="C:plasma membrane"/>
    <property type="evidence" value="ECO:0007669"/>
    <property type="project" value="UniProtKB-SubCell"/>
</dbReference>
<evidence type="ECO:0000256" key="6">
    <source>
        <dbReference type="ARBA" id="ARBA00022737"/>
    </source>
</evidence>
<feature type="active site" evidence="13">
    <location>
        <position position="402"/>
    </location>
</feature>
<comment type="subcellular location">
    <subcellularLocation>
        <location evidence="1 13">Cell membrane</location>
        <topology evidence="1 13">Multi-pass membrane protein</topology>
    </subcellularLocation>
</comment>
<evidence type="ECO:0000256" key="2">
    <source>
        <dbReference type="ARBA" id="ARBA00022475"/>
    </source>
</evidence>
<sequence length="482" mass="55998">MLMATSYGLSLVLIINIILTFTIIFLERKNPQSTYAWLLLLWMIPAAGFVFYLFFSQNLARRKIFKLNTEEKALTNSLIQRQKKDMAEDKIYFEEKSRERYKDLVYFHQNLSNALYTNNNKLKLFTDGKVKFDALMEDMKKAKHHIHFQYFIFKSGILATEIMEILKNKAKDGVEVRLLFDDMGGFFLNKKDMDDLLAAGVKVARFFPSKIKLINLKANYRNHRKIVVIDGNIGYIGGFNVGDEYLGLDKKKGYWRDSHLLIEGAAVYELQLRFIMDWRASSSDEIMITYEYMPEIPRAGRVGVQIVSSGPDDANEQIKQGYLKMINTAKSYIYIQTPYFVPDQSILEAVKIAAKSGVDVRIMIPDKPDHIFVYWATFSYVGELLKYGAKIYIYNNGFLHAKTVVVDDQISSVGTCNFDIRSFSLNFEVNAFIYDHDFSYHMKEVFIEDMKKSVRLNESRYEKRSIIIKIKESISRLFSPIL</sequence>
<dbReference type="PANTHER" id="PTHR21248">
    <property type="entry name" value="CARDIOLIPIN SYNTHASE"/>
    <property type="match status" value="1"/>
</dbReference>
<feature type="active site" evidence="13">
    <location>
        <position position="407"/>
    </location>
</feature>
<dbReference type="PANTHER" id="PTHR21248:SF22">
    <property type="entry name" value="PHOSPHOLIPASE D"/>
    <property type="match status" value="1"/>
</dbReference>
<dbReference type="Proteomes" id="UP000184251">
    <property type="component" value="Unassembled WGS sequence"/>
</dbReference>
<dbReference type="STRING" id="1120975.SAMN02746064_01372"/>
<evidence type="ECO:0000256" key="3">
    <source>
        <dbReference type="ARBA" id="ARBA00022516"/>
    </source>
</evidence>
<dbReference type="Pfam" id="PF13091">
    <property type="entry name" value="PLDc_2"/>
    <property type="match status" value="2"/>
</dbReference>
<dbReference type="NCBIfam" id="TIGR04265">
    <property type="entry name" value="bac_cardiolipin"/>
    <property type="match status" value="1"/>
</dbReference>
<dbReference type="GO" id="GO:0032049">
    <property type="term" value="P:cardiolipin biosynthetic process"/>
    <property type="evidence" value="ECO:0007669"/>
    <property type="project" value="UniProtKB-UniRule"/>
</dbReference>
<protein>
    <recommendedName>
        <fullName evidence="13 14">Cardiolipin synthase</fullName>
        <shortName evidence="13">CL synthase</shortName>
        <ecNumber evidence="13 14">2.7.8.-</ecNumber>
    </recommendedName>
</protein>
<dbReference type="CDD" id="cd09112">
    <property type="entry name" value="PLDc_CLS_2"/>
    <property type="match status" value="1"/>
</dbReference>
<dbReference type="Pfam" id="PF13396">
    <property type="entry name" value="PLDc_N"/>
    <property type="match status" value="1"/>
</dbReference>
<evidence type="ECO:0000256" key="5">
    <source>
        <dbReference type="ARBA" id="ARBA00022692"/>
    </source>
</evidence>
<name>A0A1M4X084_9FIRM</name>
<evidence type="ECO:0000259" key="15">
    <source>
        <dbReference type="PROSITE" id="PS50035"/>
    </source>
</evidence>
<dbReference type="RefSeq" id="WP_242945406.1">
    <property type="nucleotide sequence ID" value="NZ_FQTU01000008.1"/>
</dbReference>
<evidence type="ECO:0000256" key="4">
    <source>
        <dbReference type="ARBA" id="ARBA00022679"/>
    </source>
</evidence>
<keyword evidence="8 13" id="KW-0443">Lipid metabolism</keyword>
<comment type="similarity">
    <text evidence="13">Belongs to the phospholipase D family. Cardiolipin synthase subfamily.</text>
</comment>
<dbReference type="CDD" id="cd09110">
    <property type="entry name" value="PLDc_CLS_1"/>
    <property type="match status" value="1"/>
</dbReference>
<dbReference type="InterPro" id="IPR001736">
    <property type="entry name" value="PLipase_D/transphosphatidylase"/>
</dbReference>
<comment type="function">
    <text evidence="12 13">Catalyzes the reversible phosphatidyl group transfer from one phosphatidylglycerol molecule to another to form cardiolipin (CL) (diphosphatidylglycerol) and glycerol.</text>
</comment>
<evidence type="ECO:0000256" key="8">
    <source>
        <dbReference type="ARBA" id="ARBA00023098"/>
    </source>
</evidence>
<feature type="active site" evidence="13">
    <location>
        <position position="230"/>
    </location>
</feature>
<proteinExistence type="inferred from homology"/>
<keyword evidence="2 13" id="KW-1003">Cell membrane</keyword>
<evidence type="ECO:0000256" key="12">
    <source>
        <dbReference type="ARBA" id="ARBA00057569"/>
    </source>
</evidence>
<keyword evidence="7 13" id="KW-1133">Transmembrane helix</keyword>
<evidence type="ECO:0000313" key="16">
    <source>
        <dbReference type="EMBL" id="SHE86733.1"/>
    </source>
</evidence>
<feature type="transmembrane region" description="Helical" evidence="13">
    <location>
        <begin position="35"/>
        <end position="55"/>
    </location>
</feature>
<keyword evidence="5 13" id="KW-0812">Transmembrane</keyword>
<organism evidence="16 17">
    <name type="scientific">Alkalibacter saccharofermentans DSM 14828</name>
    <dbReference type="NCBI Taxonomy" id="1120975"/>
    <lineage>
        <taxon>Bacteria</taxon>
        <taxon>Bacillati</taxon>
        <taxon>Bacillota</taxon>
        <taxon>Clostridia</taxon>
        <taxon>Eubacteriales</taxon>
        <taxon>Eubacteriaceae</taxon>
        <taxon>Alkalibacter</taxon>
    </lineage>
</organism>
<feature type="transmembrane region" description="Helical" evidence="13">
    <location>
        <begin position="6"/>
        <end position="26"/>
    </location>
</feature>
<dbReference type="InterPro" id="IPR030874">
    <property type="entry name" value="Cardiolipin_synth_Firmi"/>
</dbReference>
<dbReference type="Gene3D" id="3.30.870.10">
    <property type="entry name" value="Endonuclease Chain A"/>
    <property type="match status" value="2"/>
</dbReference>
<keyword evidence="6" id="KW-0677">Repeat</keyword>
<feature type="domain" description="PLD phosphodiesterase" evidence="15">
    <location>
        <begin position="218"/>
        <end position="245"/>
    </location>
</feature>
<feature type="active site" evidence="13">
    <location>
        <position position="225"/>
    </location>
</feature>
<feature type="domain" description="PLD phosphodiesterase" evidence="15">
    <location>
        <begin position="395"/>
        <end position="422"/>
    </location>
</feature>
<evidence type="ECO:0000256" key="7">
    <source>
        <dbReference type="ARBA" id="ARBA00022989"/>
    </source>
</evidence>
<evidence type="ECO:0000256" key="13">
    <source>
        <dbReference type="HAMAP-Rule" id="MF_01916"/>
    </source>
</evidence>
<dbReference type="SUPFAM" id="SSF56024">
    <property type="entry name" value="Phospholipase D/nuclease"/>
    <property type="match status" value="2"/>
</dbReference>
<dbReference type="PROSITE" id="PS50035">
    <property type="entry name" value="PLD"/>
    <property type="match status" value="2"/>
</dbReference>
<gene>
    <name evidence="16" type="ORF">SAMN02746064_01372</name>
</gene>
<feature type="active site" evidence="13">
    <location>
        <position position="400"/>
    </location>
</feature>
<dbReference type="EMBL" id="FQTU01000008">
    <property type="protein sequence ID" value="SHE86733.1"/>
    <property type="molecule type" value="Genomic_DNA"/>
</dbReference>
<keyword evidence="4 13" id="KW-0808">Transferase</keyword>
<accession>A0A1M4X084</accession>
<comment type="catalytic activity">
    <reaction evidence="13">
        <text>2 a 1,2-diacyl-sn-glycero-3-phospho-(1'-sn-glycerol) = a cardiolipin + glycerol</text>
        <dbReference type="Rhea" id="RHEA:31451"/>
        <dbReference type="ChEBI" id="CHEBI:17754"/>
        <dbReference type="ChEBI" id="CHEBI:62237"/>
        <dbReference type="ChEBI" id="CHEBI:64716"/>
    </reaction>
</comment>
<evidence type="ECO:0000256" key="1">
    <source>
        <dbReference type="ARBA" id="ARBA00004651"/>
    </source>
</evidence>
<dbReference type="HAMAP" id="MF_01916">
    <property type="entry name" value="Cardiolipin_synth_Cls"/>
    <property type="match status" value="1"/>
</dbReference>
<dbReference type="EC" id="2.7.8.-" evidence="13 14"/>